<keyword evidence="2" id="KW-1185">Reference proteome</keyword>
<evidence type="ECO:0000313" key="2">
    <source>
        <dbReference type="Proteomes" id="UP001589838"/>
    </source>
</evidence>
<protein>
    <recommendedName>
        <fullName evidence="3">Tyr recombinase domain-containing protein</fullName>
    </recommendedName>
</protein>
<dbReference type="EMBL" id="JBHLUX010000078">
    <property type="protein sequence ID" value="MFC0472470.1"/>
    <property type="molecule type" value="Genomic_DNA"/>
</dbReference>
<dbReference type="Proteomes" id="UP001589838">
    <property type="component" value="Unassembled WGS sequence"/>
</dbReference>
<dbReference type="RefSeq" id="WP_335963431.1">
    <property type="nucleotide sequence ID" value="NZ_JAXBLX010000050.1"/>
</dbReference>
<evidence type="ECO:0000313" key="1">
    <source>
        <dbReference type="EMBL" id="MFC0472470.1"/>
    </source>
</evidence>
<proteinExistence type="predicted"/>
<evidence type="ECO:0008006" key="3">
    <source>
        <dbReference type="Google" id="ProtNLM"/>
    </source>
</evidence>
<accession>A0ABV6KGL8</accession>
<gene>
    <name evidence="1" type="ORF">ACFFHM_18770</name>
</gene>
<sequence>MIDKKEWNRRPPRLYDIRHTFACNTLLCWLNGGINIDRQIIYLSTYLGHVKVEDTYWYLTGTPELLQFTSGSFEKYFYEGGVSDEE</sequence>
<name>A0ABV6KGL8_9BACI</name>
<comment type="caution">
    <text evidence="1">The sequence shown here is derived from an EMBL/GenBank/DDBJ whole genome shotgun (WGS) entry which is preliminary data.</text>
</comment>
<reference evidence="1 2" key="1">
    <citation type="submission" date="2024-09" db="EMBL/GenBank/DDBJ databases">
        <authorList>
            <person name="Sun Q."/>
            <person name="Mori K."/>
        </authorList>
    </citation>
    <scope>NUCLEOTIDE SEQUENCE [LARGE SCALE GENOMIC DNA]</scope>
    <source>
        <strain evidence="1 2">NCAIM B.02610</strain>
    </source>
</reference>
<organism evidence="1 2">
    <name type="scientific">Halalkalibacter kiskunsagensis</name>
    <dbReference type="NCBI Taxonomy" id="1548599"/>
    <lineage>
        <taxon>Bacteria</taxon>
        <taxon>Bacillati</taxon>
        <taxon>Bacillota</taxon>
        <taxon>Bacilli</taxon>
        <taxon>Bacillales</taxon>
        <taxon>Bacillaceae</taxon>
        <taxon>Halalkalibacter</taxon>
    </lineage>
</organism>